<dbReference type="PROSITE" id="PS50172">
    <property type="entry name" value="BRCT"/>
    <property type="match status" value="1"/>
</dbReference>
<dbReference type="FunFam" id="3.40.50.10190:FF:000001">
    <property type="entry name" value="Replication factor C subunit 1"/>
    <property type="match status" value="1"/>
</dbReference>
<proteinExistence type="inferred from homology"/>
<keyword evidence="9 10" id="KW-0539">Nucleus</keyword>
<evidence type="ECO:0000256" key="10">
    <source>
        <dbReference type="PIRNR" id="PIRNR036578"/>
    </source>
</evidence>
<dbReference type="PIRSF" id="PIRSF036578">
    <property type="entry name" value="RFC1"/>
    <property type="match status" value="1"/>
</dbReference>
<dbReference type="Gene3D" id="3.40.50.10190">
    <property type="entry name" value="BRCT domain"/>
    <property type="match status" value="1"/>
</dbReference>
<feature type="region of interest" description="Disordered" evidence="11">
    <location>
        <begin position="1004"/>
        <end position="1083"/>
    </location>
</feature>
<feature type="region of interest" description="Disordered" evidence="11">
    <location>
        <begin position="52"/>
        <end position="72"/>
    </location>
</feature>
<comment type="subcellular location">
    <subcellularLocation>
        <location evidence="1 10">Nucleus</location>
    </subcellularLocation>
</comment>
<dbReference type="InterPro" id="IPR008921">
    <property type="entry name" value="DNA_pol3_clamp-load_cplx_C"/>
</dbReference>
<dbReference type="SMART" id="SM00382">
    <property type="entry name" value="AAA"/>
    <property type="match status" value="1"/>
</dbReference>
<dbReference type="SMART" id="SM00292">
    <property type="entry name" value="BRCT"/>
    <property type="match status" value="1"/>
</dbReference>
<dbReference type="FunFam" id="3.40.50.300:FF:000395">
    <property type="entry name" value="Replication factor C subunit 1"/>
    <property type="match status" value="1"/>
</dbReference>
<protein>
    <recommendedName>
        <fullName evidence="3 10">Replication factor C subunit 1</fullName>
    </recommendedName>
</protein>
<dbReference type="GO" id="GO:0005663">
    <property type="term" value="C:DNA replication factor C complex"/>
    <property type="evidence" value="ECO:0007669"/>
    <property type="project" value="InterPro"/>
</dbReference>
<keyword evidence="5 10" id="KW-0235">DNA replication</keyword>
<feature type="compositionally biased region" description="Acidic residues" evidence="11">
    <location>
        <begin position="1021"/>
        <end position="1045"/>
    </location>
</feature>
<dbReference type="SUPFAM" id="SSF48019">
    <property type="entry name" value="post-AAA+ oligomerization domain-like"/>
    <property type="match status" value="1"/>
</dbReference>
<keyword evidence="7 10" id="KW-0067">ATP-binding</keyword>
<dbReference type="GO" id="GO:0006260">
    <property type="term" value="P:DNA replication"/>
    <property type="evidence" value="ECO:0007669"/>
    <property type="project" value="UniProtKB-KW"/>
</dbReference>
<dbReference type="GO" id="GO:0006281">
    <property type="term" value="P:DNA repair"/>
    <property type="evidence" value="ECO:0007669"/>
    <property type="project" value="InterPro"/>
</dbReference>
<evidence type="ECO:0000256" key="6">
    <source>
        <dbReference type="ARBA" id="ARBA00022741"/>
    </source>
</evidence>
<evidence type="ECO:0000256" key="3">
    <source>
        <dbReference type="ARBA" id="ARBA00020401"/>
    </source>
</evidence>
<feature type="region of interest" description="Disordered" evidence="11">
    <location>
        <begin position="278"/>
        <end position="318"/>
    </location>
</feature>
<evidence type="ECO:0000256" key="8">
    <source>
        <dbReference type="ARBA" id="ARBA00023125"/>
    </source>
</evidence>
<feature type="compositionally biased region" description="Low complexity" evidence="11">
    <location>
        <begin position="291"/>
        <end position="309"/>
    </location>
</feature>
<accession>A0A0R3WDA7</accession>
<dbReference type="InterPro" id="IPR003593">
    <property type="entry name" value="AAA+_ATPase"/>
</dbReference>
<dbReference type="InterPro" id="IPR047854">
    <property type="entry name" value="RFC_lid"/>
</dbReference>
<evidence type="ECO:0000256" key="1">
    <source>
        <dbReference type="ARBA" id="ARBA00004123"/>
    </source>
</evidence>
<dbReference type="SUPFAM" id="SSF52540">
    <property type="entry name" value="P-loop containing nucleoside triphosphate hydrolases"/>
    <property type="match status" value="1"/>
</dbReference>
<dbReference type="PANTHER" id="PTHR23389:SF6">
    <property type="entry name" value="REPLICATION FACTOR C SUBUNIT 1"/>
    <property type="match status" value="1"/>
</dbReference>
<feature type="domain" description="BRCT" evidence="12">
    <location>
        <begin position="339"/>
        <end position="419"/>
    </location>
</feature>
<dbReference type="InterPro" id="IPR013725">
    <property type="entry name" value="DNA_replication_fac_RFC1_C"/>
</dbReference>
<evidence type="ECO:0000256" key="2">
    <source>
        <dbReference type="ARBA" id="ARBA00006116"/>
    </source>
</evidence>
<evidence type="ECO:0000259" key="12">
    <source>
        <dbReference type="PROSITE" id="PS50172"/>
    </source>
</evidence>
<reference evidence="13" key="1">
    <citation type="submission" date="2016-04" db="UniProtKB">
        <authorList>
            <consortium name="WormBaseParasite"/>
        </authorList>
    </citation>
    <scope>IDENTIFICATION</scope>
</reference>
<feature type="compositionally biased region" description="Basic and acidic residues" evidence="11">
    <location>
        <begin position="118"/>
        <end position="129"/>
    </location>
</feature>
<organism evidence="13">
    <name type="scientific">Taenia asiatica</name>
    <name type="common">Asian tapeworm</name>
    <dbReference type="NCBI Taxonomy" id="60517"/>
    <lineage>
        <taxon>Eukaryota</taxon>
        <taxon>Metazoa</taxon>
        <taxon>Spiralia</taxon>
        <taxon>Lophotrochozoa</taxon>
        <taxon>Platyhelminthes</taxon>
        <taxon>Cestoda</taxon>
        <taxon>Eucestoda</taxon>
        <taxon>Cyclophyllidea</taxon>
        <taxon>Taeniidae</taxon>
        <taxon>Taenia</taxon>
    </lineage>
</organism>
<dbReference type="InterPro" id="IPR027417">
    <property type="entry name" value="P-loop_NTPase"/>
</dbReference>
<evidence type="ECO:0000256" key="9">
    <source>
        <dbReference type="ARBA" id="ARBA00023242"/>
    </source>
</evidence>
<dbReference type="GO" id="GO:0005524">
    <property type="term" value="F:ATP binding"/>
    <property type="evidence" value="ECO:0007669"/>
    <property type="project" value="UniProtKB-UniRule"/>
</dbReference>
<dbReference type="Pfam" id="PF00004">
    <property type="entry name" value="AAA"/>
    <property type="match status" value="1"/>
</dbReference>
<evidence type="ECO:0000256" key="7">
    <source>
        <dbReference type="ARBA" id="ARBA00022840"/>
    </source>
</evidence>
<dbReference type="AlphaFoldDB" id="A0A0R3WDA7"/>
<dbReference type="GO" id="GO:0003689">
    <property type="term" value="F:DNA clamp loader activity"/>
    <property type="evidence" value="ECO:0007669"/>
    <property type="project" value="UniProtKB-UniRule"/>
</dbReference>
<dbReference type="Pfam" id="PF25361">
    <property type="entry name" value="AAA_lid_RFC1"/>
    <property type="match status" value="1"/>
</dbReference>
<feature type="region of interest" description="Disordered" evidence="11">
    <location>
        <begin position="444"/>
        <end position="468"/>
    </location>
</feature>
<feature type="compositionally biased region" description="Basic and acidic residues" evidence="11">
    <location>
        <begin position="137"/>
        <end position="151"/>
    </location>
</feature>
<comment type="similarity">
    <text evidence="2 10">Belongs to the activator 1 large subunit family.</text>
</comment>
<keyword evidence="6 10" id="KW-0547">Nucleotide-binding</keyword>
<dbReference type="InterPro" id="IPR012178">
    <property type="entry name" value="RFC1"/>
</dbReference>
<keyword evidence="8" id="KW-0238">DNA-binding</keyword>
<dbReference type="InterPro" id="IPR001357">
    <property type="entry name" value="BRCT_dom"/>
</dbReference>
<dbReference type="CDD" id="cd17752">
    <property type="entry name" value="BRCT_RFC1"/>
    <property type="match status" value="1"/>
</dbReference>
<dbReference type="Pfam" id="PF00533">
    <property type="entry name" value="BRCT"/>
    <property type="match status" value="1"/>
</dbReference>
<dbReference type="CDD" id="cd18140">
    <property type="entry name" value="HLD_clamp_RFC"/>
    <property type="match status" value="1"/>
</dbReference>
<dbReference type="Gene3D" id="1.10.8.60">
    <property type="match status" value="1"/>
</dbReference>
<dbReference type="Gene3D" id="3.40.50.300">
    <property type="entry name" value="P-loop containing nucleotide triphosphate hydrolases"/>
    <property type="match status" value="1"/>
</dbReference>
<dbReference type="Pfam" id="PF08519">
    <property type="entry name" value="RFC1"/>
    <property type="match status" value="1"/>
</dbReference>
<dbReference type="WBParaSite" id="TASK_0000874101-mRNA-1">
    <property type="protein sequence ID" value="TASK_0000874101-mRNA-1"/>
    <property type="gene ID" value="TASK_0000874101"/>
</dbReference>
<dbReference type="SUPFAM" id="SSF52113">
    <property type="entry name" value="BRCT domain"/>
    <property type="match status" value="1"/>
</dbReference>
<evidence type="ECO:0000256" key="11">
    <source>
        <dbReference type="SAM" id="MobiDB-lite"/>
    </source>
</evidence>
<dbReference type="GO" id="GO:0005634">
    <property type="term" value="C:nucleus"/>
    <property type="evidence" value="ECO:0007669"/>
    <property type="project" value="UniProtKB-SubCell"/>
</dbReference>
<dbReference type="InterPro" id="IPR003959">
    <property type="entry name" value="ATPase_AAA_core"/>
</dbReference>
<dbReference type="STRING" id="60517.A0A0R3WDA7"/>
<dbReference type="PANTHER" id="PTHR23389">
    <property type="entry name" value="CHROMOSOME TRANSMISSION FIDELITY FACTOR 18"/>
    <property type="match status" value="1"/>
</dbReference>
<evidence type="ECO:0000256" key="4">
    <source>
        <dbReference type="ARBA" id="ARBA00022553"/>
    </source>
</evidence>
<dbReference type="InterPro" id="IPR036420">
    <property type="entry name" value="BRCT_dom_sf"/>
</dbReference>
<dbReference type="Gene3D" id="1.20.272.10">
    <property type="match status" value="1"/>
</dbReference>
<feature type="region of interest" description="Disordered" evidence="11">
    <location>
        <begin position="95"/>
        <end position="169"/>
    </location>
</feature>
<dbReference type="GO" id="GO:0016887">
    <property type="term" value="F:ATP hydrolysis activity"/>
    <property type="evidence" value="ECO:0007669"/>
    <property type="project" value="InterPro"/>
</dbReference>
<evidence type="ECO:0000313" key="13">
    <source>
        <dbReference type="WBParaSite" id="TASK_0000874101-mRNA-1"/>
    </source>
</evidence>
<dbReference type="CDD" id="cd00009">
    <property type="entry name" value="AAA"/>
    <property type="match status" value="1"/>
</dbReference>
<dbReference type="FunFam" id="1.20.272.10:FF:000005">
    <property type="entry name" value="Replication factor C subunit 1"/>
    <property type="match status" value="1"/>
</dbReference>
<dbReference type="GO" id="GO:0003677">
    <property type="term" value="F:DNA binding"/>
    <property type="evidence" value="ECO:0007669"/>
    <property type="project" value="UniProtKB-KW"/>
</dbReference>
<sequence length="1083" mass="117960">LTFEESLRKAEMKKKVEGVLKSRKTLHDFFSVPKGAAQSGKDSKKAISAADYFASSSSHKTPPQGKGPVALVPETPLASQGVGETDEGEICLSASMVGKPLMPSPSALRKEKRRSVSKMKDSSVSKDVPEVAQVPYDVRKEEKQSTGREEGSCASKDVSKTPSKRGSKDIQIYRMESGHKVDDNSTPKTVPKTPQKKVFFERPFLFLTADIHLHNIAAVLEVLAPFGNAIMATSYEVSRHLSFLQIVLIASTRQQVYVVEIQNQYGNFNTTRLSVTLQTSSGTNTPKKKLVPSPSTPTTKKSPSTTTPKQASGGGRPYFWKFQNREGPQALGSRPIPKNTSTCFVGKTFVITGVLECIEREEAERLIGRGGGRVTQAVSKRTSYLVVGRDSGASKLNKAVSLGTPQLTEEAFFDLVDRGFGKVDADEEDNDKCDTAFSLAPSSTILGTPLTPSPRKKMKKVKDESSQSVLLTDRPMIPSPSLKKTATTEPVNQELWVEKYRPRSRKELVGQNGAASPANRLYAWLSSWQENYATGNKAKSYSSAPPWAAGGSSDSGAWARAALLSGPPGVGKTSTALVVCAELNLVTIEMNASDTRSKRSLQEEVAQALGMRSLTGTFVSPSAKTLALTSHVLIMDEVDGMAGNEDRGGMQELIGIIKTSKVPVICLCNDRQSPKIRSLANYCLDLRFHRPRVEQIKAAVLSMVCREGVNVSPTALNEIIIASNHDLRQVINSVQMWCMNGGHHKTGVTEADITANTAAAHKNLRLGPFEVIRKVFAPYIDGEPVSFTEAMGLFFQDYSLGPLFVQENYLNVRPVAANGNAQETLDLLARAAMDIAQGDIVSRVMQSASSWSLLPTQAVFASLRPGRLLRGSLPGGPGGISSPAWFGRNSTQTKNARLLAELSQHMRISTHGGAADSRSLLLDYLHPLAVRLSAPLKEGDINSVLQCLDAYQLLREDMDNLMDLTTWQDRPSPMKNIDAKVKSALTRTYNKTVHKVPYATELVGGGRKRRKRQGEASSEVTLEEEGEGSQFLEEESEESSVEEEEEIRKMAKVKTIPKSSAESSKEKPTKKPSGNGRRTKRAN</sequence>
<evidence type="ECO:0000256" key="5">
    <source>
        <dbReference type="ARBA" id="ARBA00022705"/>
    </source>
</evidence>
<name>A0A0R3WDA7_TAEAS</name>
<keyword evidence="4" id="KW-0597">Phosphoprotein</keyword>